<dbReference type="AlphaFoldDB" id="A0A4C1UQ09"/>
<reference evidence="2 3" key="1">
    <citation type="journal article" date="2019" name="Commun. Biol.">
        <title>The bagworm genome reveals a unique fibroin gene that provides high tensile strength.</title>
        <authorList>
            <person name="Kono N."/>
            <person name="Nakamura H."/>
            <person name="Ohtoshi R."/>
            <person name="Tomita M."/>
            <person name="Numata K."/>
            <person name="Arakawa K."/>
        </authorList>
    </citation>
    <scope>NUCLEOTIDE SEQUENCE [LARGE SCALE GENOMIC DNA]</scope>
</reference>
<dbReference type="Proteomes" id="UP000299102">
    <property type="component" value="Unassembled WGS sequence"/>
</dbReference>
<comment type="caution">
    <text evidence="2">The sequence shown here is derived from an EMBL/GenBank/DDBJ whole genome shotgun (WGS) entry which is preliminary data.</text>
</comment>
<evidence type="ECO:0000313" key="2">
    <source>
        <dbReference type="EMBL" id="GBP28300.1"/>
    </source>
</evidence>
<organism evidence="2 3">
    <name type="scientific">Eumeta variegata</name>
    <name type="common">Bagworm moth</name>
    <name type="synonym">Eumeta japonica</name>
    <dbReference type="NCBI Taxonomy" id="151549"/>
    <lineage>
        <taxon>Eukaryota</taxon>
        <taxon>Metazoa</taxon>
        <taxon>Ecdysozoa</taxon>
        <taxon>Arthropoda</taxon>
        <taxon>Hexapoda</taxon>
        <taxon>Insecta</taxon>
        <taxon>Pterygota</taxon>
        <taxon>Neoptera</taxon>
        <taxon>Endopterygota</taxon>
        <taxon>Lepidoptera</taxon>
        <taxon>Glossata</taxon>
        <taxon>Ditrysia</taxon>
        <taxon>Tineoidea</taxon>
        <taxon>Psychidae</taxon>
        <taxon>Oiketicinae</taxon>
        <taxon>Eumeta</taxon>
    </lineage>
</organism>
<gene>
    <name evidence="2" type="ORF">EVAR_11759_1</name>
</gene>
<protein>
    <submittedName>
        <fullName evidence="2">Uncharacterized protein</fullName>
    </submittedName>
</protein>
<evidence type="ECO:0000256" key="1">
    <source>
        <dbReference type="SAM" id="MobiDB-lite"/>
    </source>
</evidence>
<sequence length="85" mass="9437">MAVRINRNMSRWVRARGRGAGECPLTQPVSPRREVPPGRAGAGERRQISPSQTLFSPGLFTPLLRLKIDARPLRGISRSPRGDYS</sequence>
<proteinExistence type="predicted"/>
<feature type="region of interest" description="Disordered" evidence="1">
    <location>
        <begin position="19"/>
        <end position="54"/>
    </location>
</feature>
<keyword evidence="3" id="KW-1185">Reference proteome</keyword>
<accession>A0A4C1UQ09</accession>
<evidence type="ECO:0000313" key="3">
    <source>
        <dbReference type="Proteomes" id="UP000299102"/>
    </source>
</evidence>
<dbReference type="EMBL" id="BGZK01000205">
    <property type="protein sequence ID" value="GBP28300.1"/>
    <property type="molecule type" value="Genomic_DNA"/>
</dbReference>
<name>A0A4C1UQ09_EUMVA</name>
<feature type="compositionally biased region" description="Basic and acidic residues" evidence="1">
    <location>
        <begin position="31"/>
        <end position="47"/>
    </location>
</feature>